<dbReference type="GO" id="GO:0007288">
    <property type="term" value="P:sperm axoneme assembly"/>
    <property type="evidence" value="ECO:0007669"/>
    <property type="project" value="TreeGrafter"/>
</dbReference>
<dbReference type="Pfam" id="PF25600">
    <property type="entry name" value="TRIM_CC"/>
    <property type="match status" value="2"/>
</dbReference>
<dbReference type="Pfam" id="PF00643">
    <property type="entry name" value="zf-B_box"/>
    <property type="match status" value="1"/>
</dbReference>
<comment type="subcellular location">
    <subcellularLocation>
        <location evidence="1">Cytoplasm</location>
        <location evidence="1">Cytoskeleton</location>
        <location evidence="1">Cilium axoneme</location>
    </subcellularLocation>
</comment>
<keyword evidence="7" id="KW-0970">Cilium biogenesis/degradation</keyword>
<feature type="coiled-coil region" evidence="14">
    <location>
        <begin position="1816"/>
        <end position="1850"/>
    </location>
</feature>
<dbReference type="PROSITE" id="PS50853">
    <property type="entry name" value="FN3"/>
    <property type="match status" value="1"/>
</dbReference>
<dbReference type="PROSITE" id="PS50119">
    <property type="entry name" value="ZF_BBOX"/>
    <property type="match status" value="1"/>
</dbReference>
<dbReference type="Gene3D" id="2.60.120.920">
    <property type="match status" value="1"/>
</dbReference>
<keyword evidence="5" id="KW-0479">Metal-binding</keyword>
<dbReference type="InterPro" id="IPR015373">
    <property type="entry name" value="Interferon/interleukin_rcp_dom"/>
</dbReference>
<evidence type="ECO:0000256" key="13">
    <source>
        <dbReference type="PROSITE-ProRule" id="PRU00024"/>
    </source>
</evidence>
<proteinExistence type="inferred from homology"/>
<keyword evidence="14" id="KW-0175">Coiled coil</keyword>
<name>A0AAE0PRW6_9TELE</name>
<dbReference type="Gene3D" id="3.30.160.60">
    <property type="entry name" value="Classic Zinc Finger"/>
    <property type="match status" value="1"/>
</dbReference>
<feature type="domain" description="RING-type" evidence="16">
    <location>
        <begin position="363"/>
        <end position="406"/>
    </location>
</feature>
<keyword evidence="20" id="KW-1185">Reference proteome</keyword>
<evidence type="ECO:0000256" key="14">
    <source>
        <dbReference type="SAM" id="Coils"/>
    </source>
</evidence>
<evidence type="ECO:0000256" key="8">
    <source>
        <dbReference type="ARBA" id="ARBA00022833"/>
    </source>
</evidence>
<keyword evidence="9" id="KW-0969">Cilium</keyword>
<evidence type="ECO:0000256" key="5">
    <source>
        <dbReference type="ARBA" id="ARBA00022723"/>
    </source>
</evidence>
<dbReference type="GO" id="GO:0036064">
    <property type="term" value="C:ciliary basal body"/>
    <property type="evidence" value="ECO:0007669"/>
    <property type="project" value="TreeGrafter"/>
</dbReference>
<dbReference type="Pfam" id="PF13765">
    <property type="entry name" value="PRY"/>
    <property type="match status" value="1"/>
</dbReference>
<evidence type="ECO:0000259" key="16">
    <source>
        <dbReference type="PROSITE" id="PS50089"/>
    </source>
</evidence>
<dbReference type="GO" id="GO:1901317">
    <property type="term" value="P:regulation of flagellated sperm motility"/>
    <property type="evidence" value="ECO:0007669"/>
    <property type="project" value="TreeGrafter"/>
</dbReference>
<dbReference type="Pfam" id="PF15227">
    <property type="entry name" value="zf-C3HC4_4"/>
    <property type="match status" value="1"/>
</dbReference>
<evidence type="ECO:0000256" key="7">
    <source>
        <dbReference type="ARBA" id="ARBA00022794"/>
    </source>
</evidence>
<feature type="coiled-coil region" evidence="14">
    <location>
        <begin position="1117"/>
        <end position="1144"/>
    </location>
</feature>
<dbReference type="CDD" id="cd19802">
    <property type="entry name" value="Bbox1_TRIM8-like"/>
    <property type="match status" value="1"/>
</dbReference>
<evidence type="ECO:0000256" key="11">
    <source>
        <dbReference type="ARBA" id="ARBA00023273"/>
    </source>
</evidence>
<keyword evidence="6 13" id="KW-0863">Zinc-finger</keyword>
<dbReference type="Gene3D" id="2.60.40.10">
    <property type="entry name" value="Immunoglobulins"/>
    <property type="match status" value="2"/>
</dbReference>
<dbReference type="SUPFAM" id="SSF57845">
    <property type="entry name" value="B-box zinc-binding domain"/>
    <property type="match status" value="1"/>
</dbReference>
<dbReference type="Gene3D" id="4.10.830.40">
    <property type="match status" value="1"/>
</dbReference>
<protein>
    <recommendedName>
        <fullName evidence="3">Cilia- and flagella-associated protein 206</fullName>
    </recommendedName>
</protein>
<evidence type="ECO:0000256" key="15">
    <source>
        <dbReference type="SAM" id="MobiDB-lite"/>
    </source>
</evidence>
<evidence type="ECO:0000256" key="1">
    <source>
        <dbReference type="ARBA" id="ARBA00004430"/>
    </source>
</evidence>
<dbReference type="InterPro" id="IPR058030">
    <property type="entry name" value="TRIM8/14/16/25/29/45/65_CC"/>
</dbReference>
<evidence type="ECO:0000256" key="2">
    <source>
        <dbReference type="ARBA" id="ARBA00010500"/>
    </source>
</evidence>
<dbReference type="Pfam" id="PF12018">
    <property type="entry name" value="FAP206"/>
    <property type="match status" value="1"/>
</dbReference>
<evidence type="ECO:0000256" key="6">
    <source>
        <dbReference type="ARBA" id="ARBA00022771"/>
    </source>
</evidence>
<dbReference type="EMBL" id="JAUCMX010000030">
    <property type="protein sequence ID" value="KAK3506884.1"/>
    <property type="molecule type" value="Genomic_DNA"/>
</dbReference>
<keyword evidence="11" id="KW-0966">Cell projection</keyword>
<sequence length="1931" mass="218474">MDRISRCSQGLEGVRFGDHRISLLIFADDVVLLASSGLDLQHALGHFAAECKAAGMRVSTSKSEAMVLDRKKVACTLQVGGELLPQVEEFKYLGVLFTSEGRMDREIDRWIGAAAAVKRSMYRSVVVKKELSREAKLSIYQSIYAPTLTYGHELWVMTERVRSRIQAAEMSFLRRVAGRSLRDRVRSSVTREELGVEPLLLHIERGQLRWLGHLFRMPPGRLPGEVFRACPTSKRPGEDPGHAGETMSFGWPGNALGSLRKSWRKWLGRGSFCKVCINGQWDQEDQKGVYSCPQCRDTFTPRPVLRRNNMLAEVVEKLKKKTEVQAASPAHCYTGPGDVELCAFKKMAEASVSVDFSVDQFICPVCLDLLKDPVTIPCGHSFCKVCINGCWDQEDQKGVYSCPQCRDTFTPRPVLRRNNMLAEVVEKLKNTEVQAASPAHCYAGPGDVECDFCTGRKHKAVKSCLMCVASFCDIHFKPHLERPALKKHTIVEVSANLQENICSEHDEVLKIYCRTDQSCICYLCTMDKHKGHDTVTAAAERAEKQSELKEEQMKFQQRIQEKQKKVQELKQTVNTIKISAQTAVDDSERIFTELISSMEKKRSEVTELIRAQEKTELNLKKRLEEFCEEEFNKIPPHDFCYLTLDPNTTHRTLILSEKNRVVYSEREQQYSDHPERFDSWSQKEAEEAAACQCTDVFSSPKAMFNFLPAALGVLLSVSCVRADEERELAAPQDVYFHSVNLRNTVRWSSGTAETQGTTYTVEYAIYGDAVDVEGSEQVVWRLVQQCADVTQTECDVTEQTGDTEEEYYIRVRANGPKGHSEWTETVRRLRLADTVLGPPQLNVSLVDNKLQVKLSGPFRWRSPGKKRQSMFNIFPHMVYNISVYNNSSKRLQYFLQAKKLLHHGPLEYNSEYCVSAEVLSMSLHLTSTPSDWICISTADDPFKSQMLLLMLGGILPTAICLFVLVAVGGFAYYYICGHKPGLPKSVKDIQRDAEVERKLQMFQPEKHLPTINVIIINNTNLSTGESKSSFLSSFHHGVDVPEHLPLPEVRETIGGAYTVQDVQQTSAATAAALGPQSYHSSLNEEYCFVHQEDRNQLARCPNNPQVVPQCVGGVSSYMTQTGIAEQAQERYENEEEEEEEEVQTTFCNWAQDTGHLQLDFPLLSSFGLETPETTEAQRKGTKTQLTPRPDLTSVVVKQASEEAGDDDLLLNLEKHWDLQVQSSTDMSRAQAESVIKNIIREIAEQCSRQGQVVSETLTAFMVKAVVLDPRNLFNVDRTLTKQDVEKLIKLCVNRLLDHKSPALDTIKMQVHFDMNYTSRREFMREHQKVVQMRLLPVCREITDSRAKSRDELEALYRRMVSYVILCSGLGSASDITNVQEATAALQSVFPPSELAAFMSLLRHDKEQQLNELATIVTGIRLFNKDSGKGGESIEDLPTILNEALPAASAEIELELEGTQHLAWGYTALLERSSTPELNTDLLTQALYNTRQHEAFLKIILADVITCAKQVETLQTALISRMRVLKATVHAQTAVPTSQVFPHFTALARLWAGLQDETLLLNMLRNVALSLRPFLSAQSQMLENAQLDEMLQGQTVRSDTERAAESSEERVDPEEMKGYEWILPETTANFEQLPVQYRGVCGYTLIEKNGLLLPGNPNIGILKHGEKYYSFSCKQAAYLFASNADQYTELIAERAKKSPELIQLLELHQQFASVTPYSQVTSMSPQMQSGERLLVKPISKSESSTQTDTHPLESNIVKSYEWNEWELRRKALKLANLRSKVTRSMQTDLSHMRRHNATQTFAPKDSACQTKRDGTSNSELKEEQMKFQQRIQEKQKKVQELKQTVNTIKLSAQTAVDDSERIFTELISSMEKKRSEVTELIRAQEKTELSRAERLLEQLEQEIADLQRRVTELEQLSHTHDHVHFLQVTLTV</sequence>
<dbReference type="InterPro" id="IPR017907">
    <property type="entry name" value="Znf_RING_CS"/>
</dbReference>
<keyword evidence="8" id="KW-0862">Zinc</keyword>
<keyword evidence="4" id="KW-0963">Cytoplasm</keyword>
<evidence type="ECO:0000256" key="12">
    <source>
        <dbReference type="ARBA" id="ARBA00045321"/>
    </source>
</evidence>
<dbReference type="InterPro" id="IPR021897">
    <property type="entry name" value="FAP206"/>
</dbReference>
<dbReference type="CDD" id="cd00063">
    <property type="entry name" value="FN3"/>
    <property type="match status" value="1"/>
</dbReference>
<feature type="region of interest" description="Disordered" evidence="15">
    <location>
        <begin position="1592"/>
        <end position="1614"/>
    </location>
</feature>
<feature type="domain" description="B box-type" evidence="17">
    <location>
        <begin position="497"/>
        <end position="537"/>
    </location>
</feature>
<keyword evidence="10" id="KW-0206">Cytoskeleton</keyword>
<comment type="function">
    <text evidence="12">Essential for sperm motility and is involved in the regulation of the beating frequency of motile cilia on the epithelial cells of the respiratory tract. Required for the establishment of radial spokes in sperm flagella.</text>
</comment>
<feature type="coiled-coil region" evidence="14">
    <location>
        <begin position="1881"/>
        <end position="1915"/>
    </location>
</feature>
<feature type="compositionally biased region" description="Basic and acidic residues" evidence="15">
    <location>
        <begin position="1597"/>
        <end position="1614"/>
    </location>
</feature>
<dbReference type="Pfam" id="PF01108">
    <property type="entry name" value="Tissue_fac"/>
    <property type="match status" value="1"/>
</dbReference>
<dbReference type="CDD" id="cd19769">
    <property type="entry name" value="Bbox2_TRIM16-like"/>
    <property type="match status" value="1"/>
</dbReference>
<dbReference type="InterPro" id="IPR043136">
    <property type="entry name" value="B30.2/SPRY_sf"/>
</dbReference>
<evidence type="ECO:0000259" key="17">
    <source>
        <dbReference type="PROSITE" id="PS50119"/>
    </source>
</evidence>
<dbReference type="InterPro" id="IPR006574">
    <property type="entry name" value="PRY"/>
</dbReference>
<evidence type="ECO:0000313" key="20">
    <source>
        <dbReference type="Proteomes" id="UP001274896"/>
    </source>
</evidence>
<dbReference type="Gene3D" id="3.30.40.10">
    <property type="entry name" value="Zinc/RING finger domain, C3HC4 (zinc finger)"/>
    <property type="match status" value="2"/>
</dbReference>
<evidence type="ECO:0000256" key="3">
    <source>
        <dbReference type="ARBA" id="ARBA00021602"/>
    </source>
</evidence>
<evidence type="ECO:0000313" key="19">
    <source>
        <dbReference type="EMBL" id="KAK3506884.1"/>
    </source>
</evidence>
<evidence type="ECO:0000259" key="18">
    <source>
        <dbReference type="PROSITE" id="PS50853"/>
    </source>
</evidence>
<organism evidence="19 20">
    <name type="scientific">Hemibagrus guttatus</name>
    <dbReference type="NCBI Taxonomy" id="175788"/>
    <lineage>
        <taxon>Eukaryota</taxon>
        <taxon>Metazoa</taxon>
        <taxon>Chordata</taxon>
        <taxon>Craniata</taxon>
        <taxon>Vertebrata</taxon>
        <taxon>Euteleostomi</taxon>
        <taxon>Actinopterygii</taxon>
        <taxon>Neopterygii</taxon>
        <taxon>Teleostei</taxon>
        <taxon>Ostariophysi</taxon>
        <taxon>Siluriformes</taxon>
        <taxon>Bagridae</taxon>
        <taxon>Hemibagrus</taxon>
    </lineage>
</organism>
<dbReference type="GO" id="GO:0003356">
    <property type="term" value="P:regulation of cilium beat frequency"/>
    <property type="evidence" value="ECO:0007669"/>
    <property type="project" value="TreeGrafter"/>
</dbReference>
<dbReference type="GO" id="GO:0005930">
    <property type="term" value="C:axoneme"/>
    <property type="evidence" value="ECO:0007669"/>
    <property type="project" value="UniProtKB-SubCell"/>
</dbReference>
<evidence type="ECO:0000256" key="4">
    <source>
        <dbReference type="ARBA" id="ARBA00022490"/>
    </source>
</evidence>
<dbReference type="PANTHER" id="PTHR21442:SF0">
    <property type="entry name" value="CILIA- AND FLAGELLA-ASSOCIATED PROTEIN 206"/>
    <property type="match status" value="1"/>
</dbReference>
<dbReference type="SMART" id="SM00589">
    <property type="entry name" value="PRY"/>
    <property type="match status" value="1"/>
</dbReference>
<dbReference type="PANTHER" id="PTHR21442">
    <property type="entry name" value="CILIA- AND FLAGELLA-ASSOCIATED PROTEIN 206"/>
    <property type="match status" value="1"/>
</dbReference>
<dbReference type="InterPro" id="IPR013783">
    <property type="entry name" value="Ig-like_fold"/>
</dbReference>
<dbReference type="InterPro" id="IPR036116">
    <property type="entry name" value="FN3_sf"/>
</dbReference>
<dbReference type="InterPro" id="IPR013083">
    <property type="entry name" value="Znf_RING/FYVE/PHD"/>
</dbReference>
<evidence type="ECO:0000256" key="9">
    <source>
        <dbReference type="ARBA" id="ARBA00023069"/>
    </source>
</evidence>
<accession>A0AAE0PRW6</accession>
<feature type="domain" description="Fibronectin type-III" evidence="18">
    <location>
        <begin position="730"/>
        <end position="834"/>
    </location>
</feature>
<dbReference type="PROSITE" id="PS00518">
    <property type="entry name" value="ZF_RING_1"/>
    <property type="match status" value="1"/>
</dbReference>
<comment type="similarity">
    <text evidence="2">Belongs to the CFAP206 family.</text>
</comment>
<dbReference type="SMART" id="SM00184">
    <property type="entry name" value="RING"/>
    <property type="match status" value="1"/>
</dbReference>
<reference evidence="19" key="1">
    <citation type="submission" date="2023-06" db="EMBL/GenBank/DDBJ databases">
        <title>Male Hemibagrus guttatus genome.</title>
        <authorList>
            <person name="Bian C."/>
        </authorList>
    </citation>
    <scope>NUCLEOTIDE SEQUENCE</scope>
    <source>
        <strain evidence="19">Male_cb2023</strain>
        <tissue evidence="19">Muscle</tissue>
    </source>
</reference>
<dbReference type="InterPro" id="IPR001841">
    <property type="entry name" value="Znf_RING"/>
</dbReference>
<dbReference type="InterPro" id="IPR013320">
    <property type="entry name" value="ConA-like_dom_sf"/>
</dbReference>
<gene>
    <name evidence="19" type="ORF">QTP70_030922</name>
</gene>
<dbReference type="InterPro" id="IPR003961">
    <property type="entry name" value="FN3_dom"/>
</dbReference>
<dbReference type="SMART" id="SM00336">
    <property type="entry name" value="BBOX"/>
    <property type="match status" value="1"/>
</dbReference>
<dbReference type="InterPro" id="IPR000315">
    <property type="entry name" value="Znf_B-box"/>
</dbReference>
<dbReference type="SUPFAM" id="SSF49899">
    <property type="entry name" value="Concanavalin A-like lectins/glucanases"/>
    <property type="match status" value="1"/>
</dbReference>
<feature type="coiled-coil region" evidence="14">
    <location>
        <begin position="539"/>
        <end position="579"/>
    </location>
</feature>
<dbReference type="SUPFAM" id="SSF57850">
    <property type="entry name" value="RING/U-box"/>
    <property type="match status" value="2"/>
</dbReference>
<dbReference type="GO" id="GO:0008270">
    <property type="term" value="F:zinc ion binding"/>
    <property type="evidence" value="ECO:0007669"/>
    <property type="project" value="UniProtKB-KW"/>
</dbReference>
<evidence type="ECO:0000256" key="10">
    <source>
        <dbReference type="ARBA" id="ARBA00023212"/>
    </source>
</evidence>
<comment type="caution">
    <text evidence="19">The sequence shown here is derived from an EMBL/GenBank/DDBJ whole genome shotgun (WGS) entry which is preliminary data.</text>
</comment>
<dbReference type="Pfam" id="PF09294">
    <property type="entry name" value="Interfer-bind"/>
    <property type="match status" value="1"/>
</dbReference>
<dbReference type="Proteomes" id="UP001274896">
    <property type="component" value="Unassembled WGS sequence"/>
</dbReference>
<dbReference type="SUPFAM" id="SSF49265">
    <property type="entry name" value="Fibronectin type III"/>
    <property type="match status" value="2"/>
</dbReference>
<dbReference type="PROSITE" id="PS50089">
    <property type="entry name" value="ZF_RING_2"/>
    <property type="match status" value="1"/>
</dbReference>